<dbReference type="InterPro" id="IPR003593">
    <property type="entry name" value="AAA+_ATPase"/>
</dbReference>
<keyword evidence="6" id="KW-0804">Transcription</keyword>
<evidence type="ECO:0000259" key="9">
    <source>
        <dbReference type="PROSITE" id="PS50045"/>
    </source>
</evidence>
<keyword evidence="2" id="KW-0058">Aromatic hydrocarbons catabolism</keyword>
<dbReference type="SUPFAM" id="SSF55785">
    <property type="entry name" value="PYP-like sensor domain (PAS domain)"/>
    <property type="match status" value="1"/>
</dbReference>
<dbReference type="InterPro" id="IPR025943">
    <property type="entry name" value="Sigma_54_int_dom_ATP-bd_2"/>
</dbReference>
<dbReference type="CDD" id="cd00009">
    <property type="entry name" value="AAA"/>
    <property type="match status" value="1"/>
</dbReference>
<dbReference type="Pfam" id="PF00158">
    <property type="entry name" value="Sigma54_activat"/>
    <property type="match status" value="1"/>
</dbReference>
<dbReference type="EMBL" id="RHHT01000065">
    <property type="protein sequence ID" value="RNB71264.1"/>
    <property type="molecule type" value="Genomic_DNA"/>
</dbReference>
<dbReference type="PROSITE" id="PS50112">
    <property type="entry name" value="PAS"/>
    <property type="match status" value="1"/>
</dbReference>
<dbReference type="PANTHER" id="PTHR32071:SF57">
    <property type="entry name" value="C4-DICARBOXYLATE TRANSPORT TRANSCRIPTIONAL REGULATORY PROTEIN DCTD"/>
    <property type="match status" value="1"/>
</dbReference>
<dbReference type="RefSeq" id="WP_122915316.1">
    <property type="nucleotide sequence ID" value="NZ_RHHT01000065.1"/>
</dbReference>
<keyword evidence="8" id="KW-0175">Coiled coil</keyword>
<reference evidence="11 12" key="1">
    <citation type="submission" date="2018-10" db="EMBL/GenBank/DDBJ databases">
        <title>Phylogenomics of Brevibacillus.</title>
        <authorList>
            <person name="Dunlap C."/>
        </authorList>
    </citation>
    <scope>NUCLEOTIDE SEQUENCE [LARGE SCALE GENOMIC DNA]</scope>
    <source>
        <strain evidence="11 12">JCM 15085</strain>
    </source>
</reference>
<evidence type="ECO:0000256" key="8">
    <source>
        <dbReference type="SAM" id="Coils"/>
    </source>
</evidence>
<dbReference type="InterPro" id="IPR000014">
    <property type="entry name" value="PAS"/>
</dbReference>
<sequence>MEKDAEIFAMFQTSRFIDIFNALADGIYISDAQGTTIWLNNASENLCGLPKSQLIGQNVADLEAMGIFNPSVTRLVMESGKTTTTIQLVNNKGKFLVTGHIIPDESGNPDLIVSHSRDITEAARASSQLEETVALLKRYSEEIQLMKREANQNLSRTVIGNSRAYLALLDLIKKAAVADTTALITGETGVGKSYLAEQIHQLSERCAAPFIHVNCSAIPETLLESELFGYQKGAFTGANHSGKLGLVKMADKGTLFLDEISDLPYHLQSKLLLLLQNKTFMPIGGTKTYTADIRIIAATNANLLDLVRQGKFRHDLYYRLNILPINVPALRERKEDIFPLLHHNLKKFNAKHNQKRRFSAEVLDRLHHYEWPGNVRELENLVERIVITSKLDEILITDLPEELRNMGENEDHLLTIGGHLSLNERLEKIELEIITQALKQHKTTRKTAAALGITQSLLMRRIKKYGIAVDHSSDESFDVPLFKL</sequence>
<dbReference type="Gene3D" id="1.10.8.60">
    <property type="match status" value="1"/>
</dbReference>
<dbReference type="InterPro" id="IPR058031">
    <property type="entry name" value="AAA_lid_NorR"/>
</dbReference>
<evidence type="ECO:0000256" key="5">
    <source>
        <dbReference type="ARBA" id="ARBA00023125"/>
    </source>
</evidence>
<keyword evidence="4" id="KW-0805">Transcription regulation</keyword>
<dbReference type="CDD" id="cd00130">
    <property type="entry name" value="PAS"/>
    <property type="match status" value="1"/>
</dbReference>
<dbReference type="NCBIfam" id="TIGR00229">
    <property type="entry name" value="sensory_box"/>
    <property type="match status" value="1"/>
</dbReference>
<dbReference type="GO" id="GO:0005524">
    <property type="term" value="F:ATP binding"/>
    <property type="evidence" value="ECO:0007669"/>
    <property type="project" value="UniProtKB-KW"/>
</dbReference>
<comment type="caution">
    <text evidence="11">The sequence shown here is derived from an EMBL/GenBank/DDBJ whole genome shotgun (WGS) entry which is preliminary data.</text>
</comment>
<keyword evidence="1" id="KW-0547">Nucleotide-binding</keyword>
<evidence type="ECO:0000256" key="2">
    <source>
        <dbReference type="ARBA" id="ARBA00022797"/>
    </source>
</evidence>
<dbReference type="FunFam" id="3.40.50.300:FF:000006">
    <property type="entry name" value="DNA-binding transcriptional regulator NtrC"/>
    <property type="match status" value="1"/>
</dbReference>
<evidence type="ECO:0000256" key="1">
    <source>
        <dbReference type="ARBA" id="ARBA00022741"/>
    </source>
</evidence>
<dbReference type="InterPro" id="IPR035965">
    <property type="entry name" value="PAS-like_dom_sf"/>
</dbReference>
<keyword evidence="5" id="KW-0238">DNA-binding</keyword>
<dbReference type="Gene3D" id="3.40.50.300">
    <property type="entry name" value="P-loop containing nucleotide triphosphate hydrolases"/>
    <property type="match status" value="1"/>
</dbReference>
<name>A0A3M8C6E5_9BACL</name>
<dbReference type="InterPro" id="IPR009057">
    <property type="entry name" value="Homeodomain-like_sf"/>
</dbReference>
<dbReference type="PROSITE" id="PS00676">
    <property type="entry name" value="SIGMA54_INTERACT_2"/>
    <property type="match status" value="1"/>
</dbReference>
<keyword evidence="3" id="KW-0067">ATP-binding</keyword>
<dbReference type="GO" id="GO:0006355">
    <property type="term" value="P:regulation of DNA-templated transcription"/>
    <property type="evidence" value="ECO:0007669"/>
    <property type="project" value="InterPro"/>
</dbReference>
<dbReference type="InterPro" id="IPR002078">
    <property type="entry name" value="Sigma_54_int"/>
</dbReference>
<gene>
    <name evidence="11" type="ORF">EDM58_22450</name>
</gene>
<dbReference type="Proteomes" id="UP000281915">
    <property type="component" value="Unassembled WGS sequence"/>
</dbReference>
<dbReference type="Pfam" id="PF18024">
    <property type="entry name" value="HTH_50"/>
    <property type="match status" value="1"/>
</dbReference>
<evidence type="ECO:0000256" key="4">
    <source>
        <dbReference type="ARBA" id="ARBA00023015"/>
    </source>
</evidence>
<dbReference type="InterPro" id="IPR025944">
    <property type="entry name" value="Sigma_54_int_dom_CS"/>
</dbReference>
<dbReference type="SMART" id="SM00091">
    <property type="entry name" value="PAS"/>
    <property type="match status" value="1"/>
</dbReference>
<evidence type="ECO:0000313" key="12">
    <source>
        <dbReference type="Proteomes" id="UP000281915"/>
    </source>
</evidence>
<dbReference type="InterPro" id="IPR030828">
    <property type="entry name" value="HTH_TyrR"/>
</dbReference>
<dbReference type="GO" id="GO:0003677">
    <property type="term" value="F:DNA binding"/>
    <property type="evidence" value="ECO:0007669"/>
    <property type="project" value="UniProtKB-KW"/>
</dbReference>
<evidence type="ECO:0000259" key="10">
    <source>
        <dbReference type="PROSITE" id="PS50112"/>
    </source>
</evidence>
<organism evidence="11 12">
    <name type="scientific">Brevibacillus panacihumi</name>
    <dbReference type="NCBI Taxonomy" id="497735"/>
    <lineage>
        <taxon>Bacteria</taxon>
        <taxon>Bacillati</taxon>
        <taxon>Bacillota</taxon>
        <taxon>Bacilli</taxon>
        <taxon>Bacillales</taxon>
        <taxon>Paenibacillaceae</taxon>
        <taxon>Brevibacillus</taxon>
    </lineage>
</organism>
<evidence type="ECO:0000256" key="7">
    <source>
        <dbReference type="ARBA" id="ARBA00029500"/>
    </source>
</evidence>
<dbReference type="Pfam" id="PF08448">
    <property type="entry name" value="PAS_4"/>
    <property type="match status" value="1"/>
</dbReference>
<dbReference type="Pfam" id="PF25601">
    <property type="entry name" value="AAA_lid_14"/>
    <property type="match status" value="1"/>
</dbReference>
<dbReference type="SUPFAM" id="SSF52540">
    <property type="entry name" value="P-loop containing nucleoside triphosphate hydrolases"/>
    <property type="match status" value="1"/>
</dbReference>
<dbReference type="AlphaFoldDB" id="A0A3M8C6E5"/>
<dbReference type="SUPFAM" id="SSF46689">
    <property type="entry name" value="Homeodomain-like"/>
    <property type="match status" value="1"/>
</dbReference>
<accession>A0A3M8C6E5</accession>
<dbReference type="PROSITE" id="PS00688">
    <property type="entry name" value="SIGMA54_INTERACT_3"/>
    <property type="match status" value="1"/>
</dbReference>
<dbReference type="InterPro" id="IPR013656">
    <property type="entry name" value="PAS_4"/>
</dbReference>
<dbReference type="PANTHER" id="PTHR32071">
    <property type="entry name" value="TRANSCRIPTIONAL REGULATORY PROTEIN"/>
    <property type="match status" value="1"/>
</dbReference>
<evidence type="ECO:0000256" key="6">
    <source>
        <dbReference type="ARBA" id="ARBA00023163"/>
    </source>
</evidence>
<dbReference type="PROSITE" id="PS50045">
    <property type="entry name" value="SIGMA54_INTERACT_4"/>
    <property type="match status" value="1"/>
</dbReference>
<dbReference type="InterPro" id="IPR027417">
    <property type="entry name" value="P-loop_NTPase"/>
</dbReference>
<feature type="coiled-coil region" evidence="8">
    <location>
        <begin position="122"/>
        <end position="156"/>
    </location>
</feature>
<feature type="domain" description="PAS" evidence="10">
    <location>
        <begin position="12"/>
        <end position="71"/>
    </location>
</feature>
<feature type="domain" description="Sigma-54 factor interaction" evidence="9">
    <location>
        <begin position="158"/>
        <end position="387"/>
    </location>
</feature>
<evidence type="ECO:0000256" key="3">
    <source>
        <dbReference type="ARBA" id="ARBA00022840"/>
    </source>
</evidence>
<dbReference type="Gene3D" id="3.30.450.20">
    <property type="entry name" value="PAS domain"/>
    <property type="match status" value="1"/>
</dbReference>
<dbReference type="Gene3D" id="1.10.10.60">
    <property type="entry name" value="Homeodomain-like"/>
    <property type="match status" value="1"/>
</dbReference>
<protein>
    <recommendedName>
        <fullName evidence="7">HTH-type transcriptional regulatory protein TyrR</fullName>
    </recommendedName>
</protein>
<proteinExistence type="predicted"/>
<dbReference type="SMART" id="SM00382">
    <property type="entry name" value="AAA"/>
    <property type="match status" value="1"/>
</dbReference>
<evidence type="ECO:0000313" key="11">
    <source>
        <dbReference type="EMBL" id="RNB71264.1"/>
    </source>
</evidence>